<keyword evidence="3" id="KW-1185">Reference proteome</keyword>
<dbReference type="InterPro" id="IPR000835">
    <property type="entry name" value="HTH_MarR-typ"/>
</dbReference>
<protein>
    <submittedName>
        <fullName evidence="2">MarR family transcriptional regulator</fullName>
    </submittedName>
</protein>
<dbReference type="Proteomes" id="UP000606922">
    <property type="component" value="Unassembled WGS sequence"/>
</dbReference>
<name>A0A916WGK0_9MICO</name>
<dbReference type="PRINTS" id="PR00598">
    <property type="entry name" value="HTHMARR"/>
</dbReference>
<dbReference type="InterPro" id="IPR036390">
    <property type="entry name" value="WH_DNA-bd_sf"/>
</dbReference>
<dbReference type="AlphaFoldDB" id="A0A916WGK0"/>
<organism evidence="2 3">
    <name type="scientific">Conyzicola nivalis</name>
    <dbReference type="NCBI Taxonomy" id="1477021"/>
    <lineage>
        <taxon>Bacteria</taxon>
        <taxon>Bacillati</taxon>
        <taxon>Actinomycetota</taxon>
        <taxon>Actinomycetes</taxon>
        <taxon>Micrococcales</taxon>
        <taxon>Microbacteriaceae</taxon>
        <taxon>Conyzicola</taxon>
    </lineage>
</organism>
<dbReference type="EMBL" id="BMGB01000001">
    <property type="protein sequence ID" value="GGA95531.1"/>
    <property type="molecule type" value="Genomic_DNA"/>
</dbReference>
<feature type="domain" description="HTH marR-type" evidence="1">
    <location>
        <begin position="1"/>
        <end position="147"/>
    </location>
</feature>
<comment type="caution">
    <text evidence="2">The sequence shown here is derived from an EMBL/GenBank/DDBJ whole genome shotgun (WGS) entry which is preliminary data.</text>
</comment>
<evidence type="ECO:0000313" key="2">
    <source>
        <dbReference type="EMBL" id="GGA95531.1"/>
    </source>
</evidence>
<dbReference type="SMART" id="SM00347">
    <property type="entry name" value="HTH_MARR"/>
    <property type="match status" value="1"/>
</dbReference>
<dbReference type="GO" id="GO:0003700">
    <property type="term" value="F:DNA-binding transcription factor activity"/>
    <property type="evidence" value="ECO:0007669"/>
    <property type="project" value="InterPro"/>
</dbReference>
<dbReference type="Gene3D" id="1.10.10.10">
    <property type="entry name" value="Winged helix-like DNA-binding domain superfamily/Winged helix DNA-binding domain"/>
    <property type="match status" value="1"/>
</dbReference>
<dbReference type="SUPFAM" id="SSF46785">
    <property type="entry name" value="Winged helix' DNA-binding domain"/>
    <property type="match status" value="1"/>
</dbReference>
<dbReference type="InterPro" id="IPR036388">
    <property type="entry name" value="WH-like_DNA-bd_sf"/>
</dbReference>
<evidence type="ECO:0000259" key="1">
    <source>
        <dbReference type="PROSITE" id="PS50995"/>
    </source>
</evidence>
<proteinExistence type="predicted"/>
<dbReference type="InterPro" id="IPR039422">
    <property type="entry name" value="MarR/SlyA-like"/>
</dbReference>
<gene>
    <name evidence="2" type="ORF">GCM10010979_07450</name>
</gene>
<dbReference type="PANTHER" id="PTHR33164:SF99">
    <property type="entry name" value="MARR FAMILY REGULATORY PROTEIN"/>
    <property type="match status" value="1"/>
</dbReference>
<evidence type="ECO:0000313" key="3">
    <source>
        <dbReference type="Proteomes" id="UP000606922"/>
    </source>
</evidence>
<sequence>MDDTRWLTPEQLTAWKKFVAVVEVLPGILDSQLQHDSDVTHFEYFTMAMLSESPERTLRMTSLASATNSTLPRLSHVVSRLEKRGYVDRNPCPEDRRATNATLTEAGWQKVVATAPGHVRTVRQNVIEPLTDADVADLDRIMGRVLHTIDPQNRFTANGESPRATPAD</sequence>
<accession>A0A916WGK0</accession>
<dbReference type="Pfam" id="PF01047">
    <property type="entry name" value="MarR"/>
    <property type="match status" value="1"/>
</dbReference>
<dbReference type="PROSITE" id="PS50995">
    <property type="entry name" value="HTH_MARR_2"/>
    <property type="match status" value="1"/>
</dbReference>
<dbReference type="PANTHER" id="PTHR33164">
    <property type="entry name" value="TRANSCRIPTIONAL REGULATOR, MARR FAMILY"/>
    <property type="match status" value="1"/>
</dbReference>
<reference evidence="2" key="2">
    <citation type="submission" date="2020-09" db="EMBL/GenBank/DDBJ databases">
        <authorList>
            <person name="Sun Q."/>
            <person name="Zhou Y."/>
        </authorList>
    </citation>
    <scope>NUCLEOTIDE SEQUENCE</scope>
    <source>
        <strain evidence="2">CGMCC 1.12813</strain>
    </source>
</reference>
<dbReference type="RefSeq" id="WP_188509347.1">
    <property type="nucleotide sequence ID" value="NZ_BMGB01000001.1"/>
</dbReference>
<dbReference type="GO" id="GO:0006950">
    <property type="term" value="P:response to stress"/>
    <property type="evidence" value="ECO:0007669"/>
    <property type="project" value="TreeGrafter"/>
</dbReference>
<reference evidence="2" key="1">
    <citation type="journal article" date="2014" name="Int. J. Syst. Evol. Microbiol.">
        <title>Complete genome sequence of Corynebacterium casei LMG S-19264T (=DSM 44701T), isolated from a smear-ripened cheese.</title>
        <authorList>
            <consortium name="US DOE Joint Genome Institute (JGI-PGF)"/>
            <person name="Walter F."/>
            <person name="Albersmeier A."/>
            <person name="Kalinowski J."/>
            <person name="Ruckert C."/>
        </authorList>
    </citation>
    <scope>NUCLEOTIDE SEQUENCE</scope>
    <source>
        <strain evidence="2">CGMCC 1.12813</strain>
    </source>
</reference>